<evidence type="ECO:0000259" key="2">
    <source>
        <dbReference type="Pfam" id="PF04909"/>
    </source>
</evidence>
<dbReference type="InterPro" id="IPR032465">
    <property type="entry name" value="ACMSD"/>
</dbReference>
<keyword evidence="4" id="KW-1185">Reference proteome</keyword>
<dbReference type="Pfam" id="PF04909">
    <property type="entry name" value="Amidohydro_2"/>
    <property type="match status" value="1"/>
</dbReference>
<dbReference type="SUPFAM" id="SSF51556">
    <property type="entry name" value="Metallo-dependent hydrolases"/>
    <property type="match status" value="1"/>
</dbReference>
<dbReference type="Gene3D" id="3.20.20.140">
    <property type="entry name" value="Metal-dependent hydrolases"/>
    <property type="match status" value="1"/>
</dbReference>
<dbReference type="PANTHER" id="PTHR21240:SF28">
    <property type="entry name" value="ISO-OROTATE DECARBOXYLASE (EUROFUNG)"/>
    <property type="match status" value="1"/>
</dbReference>
<feature type="domain" description="Amidohydrolase-related" evidence="2">
    <location>
        <begin position="3"/>
        <end position="328"/>
    </location>
</feature>
<evidence type="ECO:0000313" key="4">
    <source>
        <dbReference type="Proteomes" id="UP001385892"/>
    </source>
</evidence>
<dbReference type="PANTHER" id="PTHR21240">
    <property type="entry name" value="2-AMINO-3-CARBOXYLMUCONATE-6-SEMIALDEHYDE DECARBOXYLASE"/>
    <property type="match status" value="1"/>
</dbReference>
<reference evidence="3 4" key="1">
    <citation type="submission" date="2024-03" db="EMBL/GenBank/DDBJ databases">
        <title>Novel species of the genus Variovorax.</title>
        <authorList>
            <person name="Liu Q."/>
            <person name="Xin Y.-H."/>
        </authorList>
    </citation>
    <scope>NUCLEOTIDE SEQUENCE [LARGE SCALE GENOMIC DNA]</scope>
    <source>
        <strain evidence="3 4">KACC 18900</strain>
    </source>
</reference>
<evidence type="ECO:0000313" key="3">
    <source>
        <dbReference type="EMBL" id="MEJ8847605.1"/>
    </source>
</evidence>
<keyword evidence="1" id="KW-0456">Lyase</keyword>
<evidence type="ECO:0000256" key="1">
    <source>
        <dbReference type="ARBA" id="ARBA00023239"/>
    </source>
</evidence>
<dbReference type="RefSeq" id="WP_340342730.1">
    <property type="nucleotide sequence ID" value="NZ_JBBKZT010000005.1"/>
</dbReference>
<organism evidence="3 4">
    <name type="scientific">Variovorax rhizosphaerae</name>
    <dbReference type="NCBI Taxonomy" id="1836200"/>
    <lineage>
        <taxon>Bacteria</taxon>
        <taxon>Pseudomonadati</taxon>
        <taxon>Pseudomonadota</taxon>
        <taxon>Betaproteobacteria</taxon>
        <taxon>Burkholderiales</taxon>
        <taxon>Comamonadaceae</taxon>
        <taxon>Variovorax</taxon>
    </lineage>
</organism>
<proteinExistence type="predicted"/>
<dbReference type="InterPro" id="IPR032466">
    <property type="entry name" value="Metal_Hydrolase"/>
</dbReference>
<dbReference type="EMBL" id="JBBKZT010000005">
    <property type="protein sequence ID" value="MEJ8847605.1"/>
    <property type="molecule type" value="Genomic_DNA"/>
</dbReference>
<dbReference type="Proteomes" id="UP001385892">
    <property type="component" value="Unassembled WGS sequence"/>
</dbReference>
<comment type="caution">
    <text evidence="3">The sequence shown here is derived from an EMBL/GenBank/DDBJ whole genome shotgun (WGS) entry which is preliminary data.</text>
</comment>
<accession>A0ABU8WJC4</accession>
<dbReference type="InterPro" id="IPR006680">
    <property type="entry name" value="Amidohydro-rel"/>
</dbReference>
<protein>
    <submittedName>
        <fullName evidence="3">Amidohydrolase family protein</fullName>
    </submittedName>
</protein>
<gene>
    <name evidence="3" type="ORF">WKW82_13180</name>
</gene>
<name>A0ABU8WJC4_9BURK</name>
<sequence length="343" mass="38545">MIIDCHGHYTTAPAALKDYRARQTAAFESGHALAPDFAISDDEIRESLEQNQLRIQRERGVDVTLFSPIAGAMAHHVGDATTSQHWTRACNDLIHRAVEMFPDELVGVCQLPQSPGVSPANCIDELTRCVEELGFVGCNVNPDPTDGFWTDPPMTQRHWYPLFEKMVELDVPAMVHVSCSCNPNFHHTGAHYLNGDTTAFMQFLLSDIFKDFPELRFVIPHGGGAVPYHWGRYRGLADQLKRPPLEEMMRNVFFDTCVYHRPGVELLLEVVPPDNVLFASEIVGAVKGIDPRTGYHYDDTKRYIDAVEWLTPEHRAKVLGGNALRVYPRLAERLKARQGLAIA</sequence>